<dbReference type="SUPFAM" id="SSF53335">
    <property type="entry name" value="S-adenosyl-L-methionine-dependent methyltransferases"/>
    <property type="match status" value="1"/>
</dbReference>
<name>A0A934TJ23_9RHOB</name>
<dbReference type="Proteomes" id="UP000706333">
    <property type="component" value="Unassembled WGS sequence"/>
</dbReference>
<dbReference type="Gene3D" id="3.40.50.150">
    <property type="entry name" value="Vaccinia Virus protein VP39"/>
    <property type="match status" value="1"/>
</dbReference>
<dbReference type="InterPro" id="IPR029063">
    <property type="entry name" value="SAM-dependent_MTases_sf"/>
</dbReference>
<reference evidence="2" key="2">
    <citation type="journal article" date="2020" name="Microorganisms">
        <title>Osmotic Adaptation and Compatible Solute Biosynthesis of Phototrophic Bacteria as Revealed from Genome Analyses.</title>
        <authorList>
            <person name="Imhoff J.F."/>
            <person name="Rahn T."/>
            <person name="Kunzel S."/>
            <person name="Keller A."/>
            <person name="Neulinger S.C."/>
        </authorList>
    </citation>
    <scope>NUCLEOTIDE SEQUENCE</scope>
    <source>
        <strain evidence="2">LMG 28126</strain>
    </source>
</reference>
<dbReference type="RefSeq" id="WP_201156480.1">
    <property type="nucleotide sequence ID" value="NZ_NHSD01000156.1"/>
</dbReference>
<evidence type="ECO:0000313" key="2">
    <source>
        <dbReference type="EMBL" id="MBK5926710.1"/>
    </source>
</evidence>
<dbReference type="InterPro" id="IPR050447">
    <property type="entry name" value="Erg6_SMT_methyltransf"/>
</dbReference>
<evidence type="ECO:0000259" key="1">
    <source>
        <dbReference type="Pfam" id="PF13649"/>
    </source>
</evidence>
<dbReference type="AlphaFoldDB" id="A0A934TJ23"/>
<dbReference type="EMBL" id="NHSD01000156">
    <property type="protein sequence ID" value="MBK5926710.1"/>
    <property type="molecule type" value="Genomic_DNA"/>
</dbReference>
<evidence type="ECO:0000313" key="3">
    <source>
        <dbReference type="Proteomes" id="UP000706333"/>
    </source>
</evidence>
<comment type="caution">
    <text evidence="2">The sequence shown here is derived from an EMBL/GenBank/DDBJ whole genome shotgun (WGS) entry which is preliminary data.</text>
</comment>
<proteinExistence type="predicted"/>
<organism evidence="2 3">
    <name type="scientific">Rhodobaculum claviforme</name>
    <dbReference type="NCBI Taxonomy" id="1549854"/>
    <lineage>
        <taxon>Bacteria</taxon>
        <taxon>Pseudomonadati</taxon>
        <taxon>Pseudomonadota</taxon>
        <taxon>Alphaproteobacteria</taxon>
        <taxon>Rhodobacterales</taxon>
        <taxon>Paracoccaceae</taxon>
        <taxon>Rhodobaculum</taxon>
    </lineage>
</organism>
<dbReference type="InterPro" id="IPR041698">
    <property type="entry name" value="Methyltransf_25"/>
</dbReference>
<sequence>MTLAAPDPALRRYYDASTARFLAVGGSGRSLAIHRGLWEDGVTDAEAAADRVNARIIARLAALGRAGPRTLRDLGCGVGGSLFHFARAWPDARLEGVTLSPRQAGMATGFARDQGLADRVAILCGDFLTADLAPVDVAVAIESHVHAPSAAAFLAAARRGLRPGGTLVVVDDMLAAPEGSLAPDDARRLATFRRGWHLGHVPDPDGLRADAAAAGLTCLWDEDLTPHLRLDRHRDRLLRLAAPLVDAAGLGGWPLFSNMIGGNALTEGYRRGVMRYRMMVFSA</sequence>
<accession>A0A934TJ23</accession>
<gene>
    <name evidence="2" type="ORF">CCR87_05005</name>
</gene>
<dbReference type="PANTHER" id="PTHR44068">
    <property type="entry name" value="ZGC:194242"/>
    <property type="match status" value="1"/>
</dbReference>
<reference evidence="2" key="1">
    <citation type="submission" date="2017-05" db="EMBL/GenBank/DDBJ databases">
        <authorList>
            <person name="Imhoff J.F."/>
            <person name="Rahn T."/>
            <person name="Kuenzel S."/>
            <person name="Neulinger S.C."/>
        </authorList>
    </citation>
    <scope>NUCLEOTIDE SEQUENCE</scope>
    <source>
        <strain evidence="2">LMG 28126</strain>
    </source>
</reference>
<protein>
    <recommendedName>
        <fullName evidence="1">Methyltransferase domain-containing protein</fullName>
    </recommendedName>
</protein>
<dbReference type="CDD" id="cd02440">
    <property type="entry name" value="AdoMet_MTases"/>
    <property type="match status" value="1"/>
</dbReference>
<dbReference type="Pfam" id="PF13649">
    <property type="entry name" value="Methyltransf_25"/>
    <property type="match status" value="1"/>
</dbReference>
<dbReference type="PANTHER" id="PTHR44068:SF11">
    <property type="entry name" value="GERANYL DIPHOSPHATE 2-C-METHYLTRANSFERASE"/>
    <property type="match status" value="1"/>
</dbReference>
<feature type="domain" description="Methyltransferase" evidence="1">
    <location>
        <begin position="73"/>
        <end position="165"/>
    </location>
</feature>
<keyword evidence="3" id="KW-1185">Reference proteome</keyword>